<dbReference type="CTD" id="9950765"/>
<organism evidence="2 3">
    <name type="scientific">Loa loa</name>
    <name type="common">Eye worm</name>
    <name type="synonym">Filaria loa</name>
    <dbReference type="NCBI Taxonomy" id="7209"/>
    <lineage>
        <taxon>Eukaryota</taxon>
        <taxon>Metazoa</taxon>
        <taxon>Ecdysozoa</taxon>
        <taxon>Nematoda</taxon>
        <taxon>Chromadorea</taxon>
        <taxon>Rhabditida</taxon>
        <taxon>Spirurina</taxon>
        <taxon>Spiruromorpha</taxon>
        <taxon>Filarioidea</taxon>
        <taxon>Onchocercidae</taxon>
        <taxon>Loa</taxon>
    </lineage>
</organism>
<evidence type="ECO:0000313" key="1">
    <source>
        <dbReference type="EMBL" id="EFO15218.2"/>
    </source>
</evidence>
<dbReference type="WBParaSite" id="EN70_4998">
    <property type="protein sequence ID" value="EN70_4998"/>
    <property type="gene ID" value="EN70_4998"/>
</dbReference>
<evidence type="ECO:0000313" key="2">
    <source>
        <dbReference type="Proteomes" id="UP000095285"/>
    </source>
</evidence>
<dbReference type="GeneID" id="9950765"/>
<dbReference type="RefSeq" id="XP_003148852.2">
    <property type="nucleotide sequence ID" value="XM_003148804.2"/>
</dbReference>
<dbReference type="Proteomes" id="UP000095285">
    <property type="component" value="Unassembled WGS sequence"/>
</dbReference>
<accession>A0A1S0TJJ6</accession>
<reference evidence="1 2" key="1">
    <citation type="submission" date="2012-04" db="EMBL/GenBank/DDBJ databases">
        <title>The Genome Sequence of Loa loa.</title>
        <authorList>
            <consortium name="The Broad Institute Genome Sequencing Platform"/>
            <consortium name="Broad Institute Genome Sequencing Center for Infectious Disease"/>
            <person name="Nutman T.B."/>
            <person name="Fink D.L."/>
            <person name="Russ C."/>
            <person name="Young S."/>
            <person name="Zeng Q."/>
            <person name="Gargeya S."/>
            <person name="Alvarado L."/>
            <person name="Berlin A."/>
            <person name="Chapman S.B."/>
            <person name="Chen Z."/>
            <person name="Freedman E."/>
            <person name="Gellesch M."/>
            <person name="Goldberg J."/>
            <person name="Griggs A."/>
            <person name="Gujja S."/>
            <person name="Heilman E.R."/>
            <person name="Heiman D."/>
            <person name="Howarth C."/>
            <person name="Mehta T."/>
            <person name="Neiman D."/>
            <person name="Pearson M."/>
            <person name="Roberts A."/>
            <person name="Saif S."/>
            <person name="Shea T."/>
            <person name="Shenoy N."/>
            <person name="Sisk P."/>
            <person name="Stolte C."/>
            <person name="Sykes S."/>
            <person name="White J."/>
            <person name="Yandava C."/>
            <person name="Haas B."/>
            <person name="Henn M.R."/>
            <person name="Nusbaum C."/>
            <person name="Birren B."/>
        </authorList>
    </citation>
    <scope>NUCLEOTIDE SEQUENCE [LARGE SCALE GENOMIC DNA]</scope>
</reference>
<dbReference type="AlphaFoldDB" id="A0A1I7VPZ5"/>
<reference evidence="3" key="2">
    <citation type="submission" date="2016-11" db="UniProtKB">
        <authorList>
            <consortium name="WormBaseParasite"/>
        </authorList>
    </citation>
    <scope>IDENTIFICATION</scope>
</reference>
<dbReference type="EMBL" id="JH712101">
    <property type="protein sequence ID" value="EFO15218.2"/>
    <property type="molecule type" value="Genomic_DNA"/>
</dbReference>
<sequence length="95" mass="11099">MAKNEPKLSDNDPTALCLLCSQQVLCPITLYILCKHRHAKQRADTSRYACIRRHKEIRMNTKIERWEKTRRQKLTPFSVATELNRLSDEATSDIV</sequence>
<protein>
    <submittedName>
        <fullName evidence="3">HTH_Tnp_ISL3 domain-containing protein</fullName>
    </submittedName>
</protein>
<proteinExistence type="predicted"/>
<name>A0A1I7VPZ5_LOALO</name>
<keyword evidence="2" id="KW-1185">Reference proteome</keyword>
<gene>
    <name evidence="1 3" type="ORF">LOAG_13295</name>
</gene>
<evidence type="ECO:0000313" key="3">
    <source>
        <dbReference type="WBParaSite" id="EN70_4998"/>
    </source>
</evidence>
<dbReference type="KEGG" id="loa:LOAG_13295"/>
<accession>A0A1I7VPZ5</accession>